<dbReference type="GO" id="GO:0008270">
    <property type="term" value="F:zinc ion binding"/>
    <property type="evidence" value="ECO:0007669"/>
    <property type="project" value="UniProtKB-KW"/>
</dbReference>
<dbReference type="EMBL" id="JAEFBJ010000007">
    <property type="protein sequence ID" value="KAG7588338.1"/>
    <property type="molecule type" value="Genomic_DNA"/>
</dbReference>
<evidence type="ECO:0000313" key="4">
    <source>
        <dbReference type="Proteomes" id="UP000694251"/>
    </source>
</evidence>
<dbReference type="PROSITE" id="PS50119">
    <property type="entry name" value="ZF_BBOX"/>
    <property type="match status" value="1"/>
</dbReference>
<dbReference type="AlphaFoldDB" id="A0A8T2BLJ9"/>
<accession>A0A8T2BLJ9</accession>
<dbReference type="InterPro" id="IPR000315">
    <property type="entry name" value="Znf_B-box"/>
</dbReference>
<dbReference type="Proteomes" id="UP000694251">
    <property type="component" value="Chromosome 7"/>
</dbReference>
<dbReference type="OrthoDB" id="1073564at2759"/>
<keyword evidence="1" id="KW-0863">Zinc-finger</keyword>
<protein>
    <submittedName>
        <fullName evidence="3">B-box-type zinc finger</fullName>
    </submittedName>
</protein>
<evidence type="ECO:0000256" key="1">
    <source>
        <dbReference type="PROSITE-ProRule" id="PRU00024"/>
    </source>
</evidence>
<keyword evidence="1" id="KW-0862">Zinc</keyword>
<comment type="caution">
    <text evidence="3">The sequence shown here is derived from an EMBL/GenBank/DDBJ whole genome shotgun (WGS) entry which is preliminary data.</text>
</comment>
<name>A0A8T2BLJ9_ARASU</name>
<gene>
    <name evidence="3" type="ORF">ISN44_As07g006680</name>
</gene>
<keyword evidence="4" id="KW-1185">Reference proteome</keyword>
<reference evidence="3 4" key="1">
    <citation type="submission" date="2020-12" db="EMBL/GenBank/DDBJ databases">
        <title>Concerted genomic and epigenomic changes stabilize Arabidopsis allopolyploids.</title>
        <authorList>
            <person name="Chen Z."/>
        </authorList>
    </citation>
    <scope>NUCLEOTIDE SEQUENCE [LARGE SCALE GENOMIC DNA]</scope>
    <source>
        <strain evidence="3">As9502</strain>
        <tissue evidence="3">Leaf</tissue>
    </source>
</reference>
<evidence type="ECO:0000259" key="2">
    <source>
        <dbReference type="PROSITE" id="PS50119"/>
    </source>
</evidence>
<sequence>MFQMSCNGNNDCERWMFALECESCIASNAVVYCAQEDFLLCDNCDRVMHNHEVIPPHMRCKLCETCKRLSRNFLIGAYHFSLPPTPLAVAAEEVSALQSSGPSQYDEMDSSVNQGEGPSRVRLMLSRLSLRD</sequence>
<keyword evidence="1" id="KW-0479">Metal-binding</keyword>
<feature type="domain" description="B box-type" evidence="2">
    <location>
        <begin position="21"/>
        <end position="62"/>
    </location>
</feature>
<evidence type="ECO:0000313" key="3">
    <source>
        <dbReference type="EMBL" id="KAG7588338.1"/>
    </source>
</evidence>
<proteinExistence type="predicted"/>
<organism evidence="3 4">
    <name type="scientific">Arabidopsis suecica</name>
    <name type="common">Swedish thale-cress</name>
    <name type="synonym">Cardaminopsis suecica</name>
    <dbReference type="NCBI Taxonomy" id="45249"/>
    <lineage>
        <taxon>Eukaryota</taxon>
        <taxon>Viridiplantae</taxon>
        <taxon>Streptophyta</taxon>
        <taxon>Embryophyta</taxon>
        <taxon>Tracheophyta</taxon>
        <taxon>Spermatophyta</taxon>
        <taxon>Magnoliopsida</taxon>
        <taxon>eudicotyledons</taxon>
        <taxon>Gunneridae</taxon>
        <taxon>Pentapetalae</taxon>
        <taxon>rosids</taxon>
        <taxon>malvids</taxon>
        <taxon>Brassicales</taxon>
        <taxon>Brassicaceae</taxon>
        <taxon>Camelineae</taxon>
        <taxon>Arabidopsis</taxon>
    </lineage>
</organism>